<dbReference type="GO" id="GO:0019441">
    <property type="term" value="P:L-tryptophan catabolic process to kynurenine"/>
    <property type="evidence" value="ECO:0007669"/>
    <property type="project" value="InterPro"/>
</dbReference>
<dbReference type="InterPro" id="IPR007325">
    <property type="entry name" value="KFase/CYL"/>
</dbReference>
<dbReference type="Pfam" id="PF04199">
    <property type="entry name" value="Cyclase"/>
    <property type="match status" value="1"/>
</dbReference>
<dbReference type="PANTHER" id="PTHR31118">
    <property type="entry name" value="CYCLASE-LIKE PROTEIN 2"/>
    <property type="match status" value="1"/>
</dbReference>
<evidence type="ECO:0000256" key="1">
    <source>
        <dbReference type="ARBA" id="ARBA00007865"/>
    </source>
</evidence>
<organism evidence="2 3">
    <name type="scientific">Dichomitus squalens</name>
    <dbReference type="NCBI Taxonomy" id="114155"/>
    <lineage>
        <taxon>Eukaryota</taxon>
        <taxon>Fungi</taxon>
        <taxon>Dikarya</taxon>
        <taxon>Basidiomycota</taxon>
        <taxon>Agaricomycotina</taxon>
        <taxon>Agaricomycetes</taxon>
        <taxon>Polyporales</taxon>
        <taxon>Polyporaceae</taxon>
        <taxon>Dichomitus</taxon>
    </lineage>
</organism>
<comment type="similarity">
    <text evidence="1">Belongs to the Cyclase 1 superfamily.</text>
</comment>
<keyword evidence="3" id="KW-1185">Reference proteome</keyword>
<dbReference type="SUPFAM" id="SSF102198">
    <property type="entry name" value="Putative cyclase"/>
    <property type="match status" value="1"/>
</dbReference>
<gene>
    <name evidence="2" type="ORF">BD310DRAFT_478614</name>
</gene>
<name>A0A4V2K839_9APHY</name>
<proteinExistence type="inferred from homology"/>
<evidence type="ECO:0000313" key="3">
    <source>
        <dbReference type="Proteomes" id="UP000292082"/>
    </source>
</evidence>
<dbReference type="Gene3D" id="3.50.30.50">
    <property type="entry name" value="Putative cyclase"/>
    <property type="match status" value="1"/>
</dbReference>
<dbReference type="GO" id="GO:0004061">
    <property type="term" value="F:arylformamidase activity"/>
    <property type="evidence" value="ECO:0007669"/>
    <property type="project" value="InterPro"/>
</dbReference>
<evidence type="ECO:0000313" key="2">
    <source>
        <dbReference type="EMBL" id="TBU58478.1"/>
    </source>
</evidence>
<dbReference type="EMBL" id="ML145124">
    <property type="protein sequence ID" value="TBU58478.1"/>
    <property type="molecule type" value="Genomic_DNA"/>
</dbReference>
<dbReference type="InterPro" id="IPR037175">
    <property type="entry name" value="KFase_sf"/>
</dbReference>
<dbReference type="AlphaFoldDB" id="A0A4V2K839"/>
<accession>A0A4V2K839</accession>
<sequence length="229" mass="24568">MAAVYVDLSHTLEPNVQIYPGDPAFACCPVQTIAKDGNSVHSISMGSHTGTHVDAPNHFCQNGAPIDQLPLSTFIGNAVVVDVTQKSAKGKISWADLAAYEVIIRHKVDLDHGAFVLLHTGWSKHWKSQMYYDHPFLEAEAARRLLELGVKVIGVDTLSPDETRVDGSIPDFAVHDLVLGAGAVIAENLTDLEAIQKGDWLVSLVPLKLGGLDGSPVRAFAWSTAALSP</sequence>
<dbReference type="PANTHER" id="PTHR31118:SF12">
    <property type="entry name" value="CYCLASE-LIKE PROTEIN 2"/>
    <property type="match status" value="1"/>
</dbReference>
<dbReference type="Proteomes" id="UP000292082">
    <property type="component" value="Unassembled WGS sequence"/>
</dbReference>
<protein>
    <submittedName>
        <fullName evidence="2">Putative cyclase</fullName>
    </submittedName>
</protein>
<reference evidence="2 3" key="1">
    <citation type="submission" date="2019-01" db="EMBL/GenBank/DDBJ databases">
        <title>Draft genome sequences of three monokaryotic isolates of the white-rot basidiomycete fungus Dichomitus squalens.</title>
        <authorList>
            <consortium name="DOE Joint Genome Institute"/>
            <person name="Lopez S.C."/>
            <person name="Andreopoulos B."/>
            <person name="Pangilinan J."/>
            <person name="Lipzen A."/>
            <person name="Riley R."/>
            <person name="Ahrendt S."/>
            <person name="Ng V."/>
            <person name="Barry K."/>
            <person name="Daum C."/>
            <person name="Grigoriev I.V."/>
            <person name="Hilden K.S."/>
            <person name="Makela M.R."/>
            <person name="de Vries R.P."/>
        </authorList>
    </citation>
    <scope>NUCLEOTIDE SEQUENCE [LARGE SCALE GENOMIC DNA]</scope>
    <source>
        <strain evidence="2 3">CBS 464.89</strain>
    </source>
</reference>